<dbReference type="InterPro" id="IPR000055">
    <property type="entry name" value="Restrct_endonuc_typeI_TRD"/>
</dbReference>
<evidence type="ECO:0000313" key="5">
    <source>
        <dbReference type="EMBL" id="PSI02319.1"/>
    </source>
</evidence>
<dbReference type="PANTHER" id="PTHR30408:SF13">
    <property type="entry name" value="TYPE I RESTRICTION ENZYME HINDI SPECIFICITY SUBUNIT"/>
    <property type="match status" value="1"/>
</dbReference>
<dbReference type="GO" id="GO:0009307">
    <property type="term" value="P:DNA restriction-modification system"/>
    <property type="evidence" value="ECO:0007669"/>
    <property type="project" value="UniProtKB-KW"/>
</dbReference>
<dbReference type="AlphaFoldDB" id="A0A2P7EGR6"/>
<organism evidence="5 6">
    <name type="scientific">Synechococcus lacustris str. Tous</name>
    <dbReference type="NCBI Taxonomy" id="1910958"/>
    <lineage>
        <taxon>Bacteria</taxon>
        <taxon>Bacillati</taxon>
        <taxon>Cyanobacteriota</taxon>
        <taxon>Cyanophyceae</taxon>
        <taxon>Synechococcales</taxon>
        <taxon>Synechococcaceae</taxon>
        <taxon>Synechococcus</taxon>
    </lineage>
</organism>
<sequence length="198" mass="21892">MSSDWSSVEFQKLFLVPLRNGLTRPKAVRGSGVKMINMGELFANERIGNLPMDRVPVTDKELSVNAVYPGDLLFARQSLVLSGAGKCSLFIEDKEPVVFESHLIRCRLDRAKADGGFYSYYFRSTSGRAKIESIVEQVSAAGIRGSDLAKLEVAHPPLTTQKAIAHILGTLDDKIELNLKTNETLEAMAKALFKSWFV</sequence>
<protein>
    <submittedName>
        <fullName evidence="5">Type I restriction endonuclease</fullName>
    </submittedName>
</protein>
<dbReference type="GO" id="GO:0003677">
    <property type="term" value="F:DNA binding"/>
    <property type="evidence" value="ECO:0007669"/>
    <property type="project" value="UniProtKB-KW"/>
</dbReference>
<dbReference type="RefSeq" id="WP_133165150.1">
    <property type="nucleotide sequence ID" value="NZ_PXVC01000008.1"/>
</dbReference>
<gene>
    <name evidence="5" type="ORF">C7K08_03580</name>
</gene>
<name>A0A2P7EGR6_9SYNE</name>
<proteinExistence type="inferred from homology"/>
<keyword evidence="5" id="KW-0255">Endonuclease</keyword>
<comment type="similarity">
    <text evidence="1">Belongs to the type-I restriction system S methylase family.</text>
</comment>
<accession>A0A2P7EGR6</accession>
<dbReference type="Gene3D" id="3.90.220.20">
    <property type="entry name" value="DNA methylase specificity domains"/>
    <property type="match status" value="1"/>
</dbReference>
<keyword evidence="2" id="KW-0680">Restriction system</keyword>
<evidence type="ECO:0000259" key="4">
    <source>
        <dbReference type="Pfam" id="PF01420"/>
    </source>
</evidence>
<keyword evidence="5" id="KW-0540">Nuclease</keyword>
<reference evidence="6" key="1">
    <citation type="submission" date="2018-03" db="EMBL/GenBank/DDBJ databases">
        <title>Ecological and genomic features of two cosmopolitan and abundant freshwater picocyanobacteria.</title>
        <authorList>
            <person name="Cabello-Yeves P.J."/>
            <person name="Picazo A."/>
            <person name="Camacho A."/>
            <person name="Callieri C."/>
            <person name="Rosselli R."/>
            <person name="Roda-Garcia J."/>
            <person name="Coutinho F.H."/>
            <person name="Rodriguez-Valera F."/>
        </authorList>
    </citation>
    <scope>NUCLEOTIDE SEQUENCE [LARGE SCALE GENOMIC DNA]</scope>
    <source>
        <strain evidence="6">Tous</strain>
    </source>
</reference>
<dbReference type="Gene3D" id="1.10.287.1120">
    <property type="entry name" value="Bipartite methylase S protein"/>
    <property type="match status" value="1"/>
</dbReference>
<dbReference type="SUPFAM" id="SSF116734">
    <property type="entry name" value="DNA methylase specificity domain"/>
    <property type="match status" value="1"/>
</dbReference>
<comment type="caution">
    <text evidence="5">The sequence shown here is derived from an EMBL/GenBank/DDBJ whole genome shotgun (WGS) entry which is preliminary data.</text>
</comment>
<dbReference type="InterPro" id="IPR052021">
    <property type="entry name" value="Type-I_RS_S_subunit"/>
</dbReference>
<dbReference type="InterPro" id="IPR044946">
    <property type="entry name" value="Restrct_endonuc_typeI_TRD_sf"/>
</dbReference>
<evidence type="ECO:0000256" key="2">
    <source>
        <dbReference type="ARBA" id="ARBA00022747"/>
    </source>
</evidence>
<keyword evidence="3" id="KW-0238">DNA-binding</keyword>
<keyword evidence="5" id="KW-0378">Hydrolase</keyword>
<evidence type="ECO:0000256" key="1">
    <source>
        <dbReference type="ARBA" id="ARBA00010923"/>
    </source>
</evidence>
<evidence type="ECO:0000256" key="3">
    <source>
        <dbReference type="ARBA" id="ARBA00023125"/>
    </source>
</evidence>
<dbReference type="CDD" id="cd17517">
    <property type="entry name" value="RMtype1_S_EcoKI_StySPI-TRD2-CR2_like"/>
    <property type="match status" value="1"/>
</dbReference>
<feature type="domain" description="Type I restriction modification DNA specificity" evidence="4">
    <location>
        <begin position="68"/>
        <end position="186"/>
    </location>
</feature>
<dbReference type="EMBL" id="PXVC01000008">
    <property type="protein sequence ID" value="PSI02319.1"/>
    <property type="molecule type" value="Genomic_DNA"/>
</dbReference>
<feature type="non-terminal residue" evidence="5">
    <location>
        <position position="198"/>
    </location>
</feature>
<dbReference type="GO" id="GO:0004519">
    <property type="term" value="F:endonuclease activity"/>
    <property type="evidence" value="ECO:0007669"/>
    <property type="project" value="UniProtKB-KW"/>
</dbReference>
<evidence type="ECO:0000313" key="6">
    <source>
        <dbReference type="Proteomes" id="UP000240206"/>
    </source>
</evidence>
<dbReference type="PANTHER" id="PTHR30408">
    <property type="entry name" value="TYPE-1 RESTRICTION ENZYME ECOKI SPECIFICITY PROTEIN"/>
    <property type="match status" value="1"/>
</dbReference>
<dbReference type="Pfam" id="PF01420">
    <property type="entry name" value="Methylase_S"/>
    <property type="match status" value="1"/>
</dbReference>
<keyword evidence="6" id="KW-1185">Reference proteome</keyword>
<dbReference type="Proteomes" id="UP000240206">
    <property type="component" value="Unassembled WGS sequence"/>
</dbReference>